<dbReference type="EMBL" id="CAJNOR010007888">
    <property type="protein sequence ID" value="CAF1624955.1"/>
    <property type="molecule type" value="Genomic_DNA"/>
</dbReference>
<keyword evidence="1" id="KW-1133">Transmembrane helix</keyword>
<dbReference type="Proteomes" id="UP000663852">
    <property type="component" value="Unassembled WGS sequence"/>
</dbReference>
<evidence type="ECO:0000313" key="3">
    <source>
        <dbReference type="EMBL" id="CAF1624955.1"/>
    </source>
</evidence>
<dbReference type="Proteomes" id="UP000663828">
    <property type="component" value="Unassembled WGS sequence"/>
</dbReference>
<comment type="caution">
    <text evidence="3">The sequence shown here is derived from an EMBL/GenBank/DDBJ whole genome shotgun (WGS) entry which is preliminary data.</text>
</comment>
<keyword evidence="1" id="KW-0472">Membrane</keyword>
<keyword evidence="1" id="KW-0812">Transmembrane</keyword>
<accession>A0A816CQR8</accession>
<name>A0A816CQR8_ADIRI</name>
<keyword evidence="4" id="KW-1185">Reference proteome</keyword>
<gene>
    <name evidence="2" type="ORF">EDS130_LOCUS38478</name>
    <name evidence="3" type="ORF">XAT740_LOCUS50776</name>
</gene>
<dbReference type="EMBL" id="CAJNOJ010000403">
    <property type="protein sequence ID" value="CAF1435243.1"/>
    <property type="molecule type" value="Genomic_DNA"/>
</dbReference>
<evidence type="ECO:0000313" key="2">
    <source>
        <dbReference type="EMBL" id="CAF1435243.1"/>
    </source>
</evidence>
<feature type="transmembrane region" description="Helical" evidence="1">
    <location>
        <begin position="384"/>
        <end position="406"/>
    </location>
</feature>
<dbReference type="AlphaFoldDB" id="A0A816CQR8"/>
<feature type="transmembrane region" description="Helical" evidence="1">
    <location>
        <begin position="24"/>
        <end position="44"/>
    </location>
</feature>
<protein>
    <submittedName>
        <fullName evidence="3">Uncharacterized protein</fullName>
    </submittedName>
</protein>
<sequence>MASTATVYPLELANVQHAHRVKKISLGLGVTLFVLSLALPGYIIKTTVTKEPTYSIVKRNVTTSEVQSMRVANPSFDQYGYLLSTYPETVNCECSQLSISYDSFLELQFQFHPVCSSMFVTQQWIDALVPKNQAPSSNDFHNIASYLFQTLSTLCQHSSQTMNQSLMEFLFDEYINTDLNPGALFISSIEQRIEKFKSTTIKNFLLSFSMIRGMIQNSALFSSLQSNFKLYAYNNDIFGSPVTYDEDCNCAHSTSCFTQAYFYTSSGTIGAPIPGFYTGCYVIDALLRSDLRCFYDVTCLNLLQRYIPSLSSLPGGSINLPLSTTYQPNTTIENILNNLMIESVTSKVSYINYYDLCAPSYCTYSVQTMETMETVELIKDKTDVAAIIGLVIGIIGGIIAILHLIVPRLVKLIIGAN</sequence>
<evidence type="ECO:0000313" key="4">
    <source>
        <dbReference type="Proteomes" id="UP000663828"/>
    </source>
</evidence>
<proteinExistence type="predicted"/>
<evidence type="ECO:0000256" key="1">
    <source>
        <dbReference type="SAM" id="Phobius"/>
    </source>
</evidence>
<reference evidence="3" key="1">
    <citation type="submission" date="2021-02" db="EMBL/GenBank/DDBJ databases">
        <authorList>
            <person name="Nowell W R."/>
        </authorList>
    </citation>
    <scope>NUCLEOTIDE SEQUENCE</scope>
</reference>
<organism evidence="3 4">
    <name type="scientific">Adineta ricciae</name>
    <name type="common">Rotifer</name>
    <dbReference type="NCBI Taxonomy" id="249248"/>
    <lineage>
        <taxon>Eukaryota</taxon>
        <taxon>Metazoa</taxon>
        <taxon>Spiralia</taxon>
        <taxon>Gnathifera</taxon>
        <taxon>Rotifera</taxon>
        <taxon>Eurotatoria</taxon>
        <taxon>Bdelloidea</taxon>
        <taxon>Adinetida</taxon>
        <taxon>Adinetidae</taxon>
        <taxon>Adineta</taxon>
    </lineage>
</organism>